<dbReference type="PANTHER" id="PTHR14239">
    <property type="entry name" value="DUDULIN-RELATED"/>
    <property type="match status" value="1"/>
</dbReference>
<accession>A0A1U9QTX6</accession>
<dbReference type="SUPFAM" id="SSF51735">
    <property type="entry name" value="NAD(P)-binding Rossmann-fold domains"/>
    <property type="match status" value="1"/>
</dbReference>
<evidence type="ECO:0000259" key="2">
    <source>
        <dbReference type="Pfam" id="PF03807"/>
    </source>
</evidence>
<keyword evidence="1" id="KW-0560">Oxidoreductase</keyword>
<keyword evidence="4" id="KW-1185">Reference proteome</keyword>
<dbReference type="AlphaFoldDB" id="A0A1U9QTX6"/>
<gene>
    <name evidence="3" type="ORF">BBN63_17110</name>
</gene>
<name>A0A1U9QTX6_STRNV</name>
<dbReference type="KEGG" id="snw:BBN63_17110"/>
<protein>
    <submittedName>
        <fullName evidence="3">Oxidoreductase</fullName>
    </submittedName>
</protein>
<dbReference type="InterPro" id="IPR028939">
    <property type="entry name" value="P5C_Rdtase_cat_N"/>
</dbReference>
<sequence>MRIGFLGTGFVARAVAAGAAAAGHDVVLGSRDPKAAADRELGLPVTGLAEAVEHGGIVVNATPGTVSLELLGELRERLAGRILLDIAVGLTDEMALAHPNSSIGEQLQRALPDTRVVKTLATMDSAAMVDPGGLSGESTVFLSGDDAGAKAEVGALLGDLGWPVGSRLDLGGIETARGQEHFALLFMGIAGALGTYTFNIKVVPPKTAAK</sequence>
<organism evidence="3 4">
    <name type="scientific">Streptomyces niveus</name>
    <name type="common">Streptomyces spheroides</name>
    <dbReference type="NCBI Taxonomy" id="193462"/>
    <lineage>
        <taxon>Bacteria</taxon>
        <taxon>Bacillati</taxon>
        <taxon>Actinomycetota</taxon>
        <taxon>Actinomycetes</taxon>
        <taxon>Kitasatosporales</taxon>
        <taxon>Streptomycetaceae</taxon>
        <taxon>Streptomyces</taxon>
    </lineage>
</organism>
<dbReference type="InterPro" id="IPR051267">
    <property type="entry name" value="STEAP_metalloreductase"/>
</dbReference>
<dbReference type="OrthoDB" id="3194817at2"/>
<dbReference type="RefSeq" id="WP_078076272.1">
    <property type="nucleotide sequence ID" value="NZ_CP018047.1"/>
</dbReference>
<reference evidence="3 4" key="1">
    <citation type="submission" date="2016-11" db="EMBL/GenBank/DDBJ databases">
        <title>Complete genome sequence of Streptomyces niveus SCSIO 3406.</title>
        <authorList>
            <person name="Zhu Q."/>
            <person name="Cheng W."/>
            <person name="Song Y."/>
            <person name="Li Q."/>
            <person name="Ju J."/>
        </authorList>
    </citation>
    <scope>NUCLEOTIDE SEQUENCE [LARGE SCALE GENOMIC DNA]</scope>
    <source>
        <strain evidence="3 4">SCSIO 3406</strain>
    </source>
</reference>
<evidence type="ECO:0000313" key="4">
    <source>
        <dbReference type="Proteomes" id="UP000189677"/>
    </source>
</evidence>
<dbReference type="EMBL" id="CP018047">
    <property type="protein sequence ID" value="AQU67706.1"/>
    <property type="molecule type" value="Genomic_DNA"/>
</dbReference>
<dbReference type="GO" id="GO:0016491">
    <property type="term" value="F:oxidoreductase activity"/>
    <property type="evidence" value="ECO:0007669"/>
    <property type="project" value="UniProtKB-KW"/>
</dbReference>
<evidence type="ECO:0000256" key="1">
    <source>
        <dbReference type="ARBA" id="ARBA00023002"/>
    </source>
</evidence>
<evidence type="ECO:0000313" key="3">
    <source>
        <dbReference type="EMBL" id="AQU67706.1"/>
    </source>
</evidence>
<dbReference type="PANTHER" id="PTHR14239:SF10">
    <property type="entry name" value="REDUCTASE"/>
    <property type="match status" value="1"/>
</dbReference>
<dbReference type="Proteomes" id="UP000189677">
    <property type="component" value="Chromosome"/>
</dbReference>
<proteinExistence type="predicted"/>
<dbReference type="Gene3D" id="3.40.50.720">
    <property type="entry name" value="NAD(P)-binding Rossmann-like Domain"/>
    <property type="match status" value="1"/>
</dbReference>
<dbReference type="Pfam" id="PF03807">
    <property type="entry name" value="F420_oxidored"/>
    <property type="match status" value="1"/>
</dbReference>
<dbReference type="InterPro" id="IPR036291">
    <property type="entry name" value="NAD(P)-bd_dom_sf"/>
</dbReference>
<feature type="domain" description="Pyrroline-5-carboxylate reductase catalytic N-terminal" evidence="2">
    <location>
        <begin position="2"/>
        <end position="89"/>
    </location>
</feature>